<dbReference type="WBParaSite" id="SCUD_0001106901-mRNA-1">
    <property type="protein sequence ID" value="SCUD_0001106901-mRNA-1"/>
    <property type="gene ID" value="SCUD_0001106901"/>
</dbReference>
<sequence>MIQVFINNCLRKILRIHWPDIISNNLLWERTNQIREEEKIRKKLWRWIGYTLRKAIKCVTKQTLT</sequence>
<dbReference type="Proteomes" id="UP000279833">
    <property type="component" value="Unassembled WGS sequence"/>
</dbReference>
<name>A0A183K7U0_9TREM</name>
<evidence type="ECO:0000313" key="2">
    <source>
        <dbReference type="Proteomes" id="UP000279833"/>
    </source>
</evidence>
<dbReference type="EMBL" id="UZAK01034171">
    <property type="protein sequence ID" value="VDP42877.1"/>
    <property type="molecule type" value="Genomic_DNA"/>
</dbReference>
<proteinExistence type="predicted"/>
<reference evidence="3" key="1">
    <citation type="submission" date="2016-06" db="UniProtKB">
        <authorList>
            <consortium name="WormBaseParasite"/>
        </authorList>
    </citation>
    <scope>IDENTIFICATION</scope>
</reference>
<accession>A0A183K7U0</accession>
<organism evidence="3">
    <name type="scientific">Schistosoma curassoni</name>
    <dbReference type="NCBI Taxonomy" id="6186"/>
    <lineage>
        <taxon>Eukaryota</taxon>
        <taxon>Metazoa</taxon>
        <taxon>Spiralia</taxon>
        <taxon>Lophotrochozoa</taxon>
        <taxon>Platyhelminthes</taxon>
        <taxon>Trematoda</taxon>
        <taxon>Digenea</taxon>
        <taxon>Strigeidida</taxon>
        <taxon>Schistosomatoidea</taxon>
        <taxon>Schistosomatidae</taxon>
        <taxon>Schistosoma</taxon>
    </lineage>
</organism>
<keyword evidence="2" id="KW-1185">Reference proteome</keyword>
<evidence type="ECO:0000313" key="1">
    <source>
        <dbReference type="EMBL" id="VDP42877.1"/>
    </source>
</evidence>
<dbReference type="AlphaFoldDB" id="A0A183K7U0"/>
<gene>
    <name evidence="1" type="ORF">SCUD_LOCUS11069</name>
</gene>
<evidence type="ECO:0000313" key="3">
    <source>
        <dbReference type="WBParaSite" id="SCUD_0001106901-mRNA-1"/>
    </source>
</evidence>
<reference evidence="1 2" key="2">
    <citation type="submission" date="2018-11" db="EMBL/GenBank/DDBJ databases">
        <authorList>
            <consortium name="Pathogen Informatics"/>
        </authorList>
    </citation>
    <scope>NUCLEOTIDE SEQUENCE [LARGE SCALE GENOMIC DNA]</scope>
    <source>
        <strain evidence="1">Dakar</strain>
        <strain evidence="2">Dakar, Senegal</strain>
    </source>
</reference>
<protein>
    <submittedName>
        <fullName evidence="1 3">Uncharacterized protein</fullName>
    </submittedName>
</protein>